<name>A0ABT7SA84_9CELL</name>
<comment type="caution">
    <text evidence="2">The sequence shown here is derived from an EMBL/GenBank/DDBJ whole genome shotgun (WGS) entry which is preliminary data.</text>
</comment>
<organism evidence="2 3">
    <name type="scientific">Cellulomonas edaphi</name>
    <dbReference type="NCBI Taxonomy" id="3053468"/>
    <lineage>
        <taxon>Bacteria</taxon>
        <taxon>Bacillati</taxon>
        <taxon>Actinomycetota</taxon>
        <taxon>Actinomycetes</taxon>
        <taxon>Micrococcales</taxon>
        <taxon>Cellulomonadaceae</taxon>
        <taxon>Cellulomonas</taxon>
    </lineage>
</organism>
<evidence type="ECO:0000259" key="1">
    <source>
        <dbReference type="Pfam" id="PF18029"/>
    </source>
</evidence>
<dbReference type="Pfam" id="PF18029">
    <property type="entry name" value="Glyoxalase_6"/>
    <property type="match status" value="1"/>
</dbReference>
<protein>
    <submittedName>
        <fullName evidence="2">VOC family protein</fullName>
    </submittedName>
</protein>
<accession>A0ABT7SA84</accession>
<dbReference type="InterPro" id="IPR029068">
    <property type="entry name" value="Glyas_Bleomycin-R_OHBP_Dase"/>
</dbReference>
<gene>
    <name evidence="2" type="ORF">QRT05_14430</name>
</gene>
<reference evidence="2 3" key="1">
    <citation type="submission" date="2023-06" db="EMBL/GenBank/DDBJ databases">
        <title>Cellulomonas sp. MW9 Whole genome sequence.</title>
        <authorList>
            <person name="Park S."/>
        </authorList>
    </citation>
    <scope>NUCLEOTIDE SEQUENCE [LARGE SCALE GENOMIC DNA]</scope>
    <source>
        <strain evidence="2 3">MW9</strain>
    </source>
</reference>
<dbReference type="InterPro" id="IPR041581">
    <property type="entry name" value="Glyoxalase_6"/>
</dbReference>
<evidence type="ECO:0000313" key="2">
    <source>
        <dbReference type="EMBL" id="MDM7832535.1"/>
    </source>
</evidence>
<feature type="domain" description="Glyoxalase-like" evidence="1">
    <location>
        <begin position="7"/>
        <end position="34"/>
    </location>
</feature>
<dbReference type="EMBL" id="JAUCGR010000004">
    <property type="protein sequence ID" value="MDM7832535.1"/>
    <property type="molecule type" value="Genomic_DNA"/>
</dbReference>
<dbReference type="RefSeq" id="WP_289448038.1">
    <property type="nucleotide sequence ID" value="NZ_JAUCGR010000004.1"/>
</dbReference>
<sequence>MALQLVQVNIKAHDDDALGRFWAAALGWEVSSEGPGVTNVEPPGFA</sequence>
<proteinExistence type="predicted"/>
<keyword evidence="3" id="KW-1185">Reference proteome</keyword>
<evidence type="ECO:0000313" key="3">
    <source>
        <dbReference type="Proteomes" id="UP001321453"/>
    </source>
</evidence>
<dbReference type="Gene3D" id="3.10.180.10">
    <property type="entry name" value="2,3-Dihydroxybiphenyl 1,2-Dioxygenase, domain 1"/>
    <property type="match status" value="1"/>
</dbReference>
<dbReference type="Proteomes" id="UP001321453">
    <property type="component" value="Unassembled WGS sequence"/>
</dbReference>